<protein>
    <submittedName>
        <fullName evidence="2">Uncharacterized protein</fullName>
    </submittedName>
</protein>
<gene>
    <name evidence="2" type="ORF">ACFFTR_14615</name>
</gene>
<proteinExistence type="predicted"/>
<dbReference type="EMBL" id="JBHMCA010000026">
    <property type="protein sequence ID" value="MFB9444308.1"/>
    <property type="molecule type" value="Genomic_DNA"/>
</dbReference>
<feature type="compositionally biased region" description="Polar residues" evidence="1">
    <location>
        <begin position="223"/>
        <end position="236"/>
    </location>
</feature>
<dbReference type="Proteomes" id="UP001589608">
    <property type="component" value="Unassembled WGS sequence"/>
</dbReference>
<sequence length="247" mass="26880">MTERETLHVFLIGEAYDDVRPVFAVDGRDYPDEQSVRADVEAGWRALHDLRLIGEVESSAVLPETPRPRLPSWPEWRARHIERGEPIGVRPRPDGSPGPAGQEELRRWLEQAKPWLDAQLAAAAAAVPGARVVRTREPAVHRIGPGSVVPAEERFRLDAGYLAVPPAGAGPDAALLPVADWLRANGWAVAAPEESPSYVTFSATFSQYTMSVAWNRRDRALNLSGSSPEVDTTTFDPQGGSGDAAHV</sequence>
<comment type="caution">
    <text evidence="2">The sequence shown here is derived from an EMBL/GenBank/DDBJ whole genome shotgun (WGS) entry which is preliminary data.</text>
</comment>
<dbReference type="RefSeq" id="WP_223101392.1">
    <property type="nucleotide sequence ID" value="NZ_CP061913.1"/>
</dbReference>
<evidence type="ECO:0000313" key="3">
    <source>
        <dbReference type="Proteomes" id="UP001589608"/>
    </source>
</evidence>
<evidence type="ECO:0000256" key="1">
    <source>
        <dbReference type="SAM" id="MobiDB-lite"/>
    </source>
</evidence>
<evidence type="ECO:0000313" key="2">
    <source>
        <dbReference type="EMBL" id="MFB9444308.1"/>
    </source>
</evidence>
<keyword evidence="3" id="KW-1185">Reference proteome</keyword>
<name>A0ABV5M630_9ACTN</name>
<accession>A0ABV5M630</accession>
<organism evidence="2 3">
    <name type="scientific">Dactylosporangium vinaceum</name>
    <dbReference type="NCBI Taxonomy" id="53362"/>
    <lineage>
        <taxon>Bacteria</taxon>
        <taxon>Bacillati</taxon>
        <taxon>Actinomycetota</taxon>
        <taxon>Actinomycetes</taxon>
        <taxon>Micromonosporales</taxon>
        <taxon>Micromonosporaceae</taxon>
        <taxon>Dactylosporangium</taxon>
    </lineage>
</organism>
<feature type="region of interest" description="Disordered" evidence="1">
    <location>
        <begin position="223"/>
        <end position="247"/>
    </location>
</feature>
<reference evidence="2 3" key="1">
    <citation type="submission" date="2024-09" db="EMBL/GenBank/DDBJ databases">
        <authorList>
            <person name="Sun Q."/>
            <person name="Mori K."/>
        </authorList>
    </citation>
    <scope>NUCLEOTIDE SEQUENCE [LARGE SCALE GENOMIC DNA]</scope>
    <source>
        <strain evidence="2 3">JCM 3307</strain>
    </source>
</reference>